<dbReference type="Pfam" id="PF12704">
    <property type="entry name" value="MacB_PCD"/>
    <property type="match status" value="1"/>
</dbReference>
<gene>
    <name evidence="9" type="ORF">SAMN04488057_10558</name>
</gene>
<keyword evidence="10" id="KW-1185">Reference proteome</keyword>
<feature type="transmembrane region" description="Helical" evidence="6">
    <location>
        <begin position="330"/>
        <end position="358"/>
    </location>
</feature>
<evidence type="ECO:0000259" key="7">
    <source>
        <dbReference type="Pfam" id="PF02687"/>
    </source>
</evidence>
<feature type="transmembrane region" description="Helical" evidence="6">
    <location>
        <begin position="378"/>
        <end position="402"/>
    </location>
</feature>
<dbReference type="GO" id="GO:0022857">
    <property type="term" value="F:transmembrane transporter activity"/>
    <property type="evidence" value="ECO:0007669"/>
    <property type="project" value="TreeGrafter"/>
</dbReference>
<name>A0A1M7N4I4_9BACT</name>
<feature type="domain" description="MacB-like periplasmic core" evidence="8">
    <location>
        <begin position="21"/>
        <end position="241"/>
    </location>
</feature>
<dbReference type="AlphaFoldDB" id="A0A1M7N4I4"/>
<feature type="domain" description="ABC3 transporter permease C-terminal" evidence="7">
    <location>
        <begin position="290"/>
        <end position="406"/>
    </location>
</feature>
<evidence type="ECO:0000259" key="8">
    <source>
        <dbReference type="Pfam" id="PF12704"/>
    </source>
</evidence>
<feature type="domain" description="ABC3 transporter permease C-terminal" evidence="7">
    <location>
        <begin position="694"/>
        <end position="806"/>
    </location>
</feature>
<dbReference type="STRING" id="388280.SAMN04488057_10558"/>
<evidence type="ECO:0000313" key="10">
    <source>
        <dbReference type="Proteomes" id="UP000184513"/>
    </source>
</evidence>
<keyword evidence="3 6" id="KW-0812">Transmembrane</keyword>
<feature type="transmembrane region" description="Helical" evidence="6">
    <location>
        <begin position="285"/>
        <end position="309"/>
    </location>
</feature>
<dbReference type="Proteomes" id="UP000184513">
    <property type="component" value="Unassembled WGS sequence"/>
</dbReference>
<dbReference type="EMBL" id="FRCY01000005">
    <property type="protein sequence ID" value="SHM98492.1"/>
    <property type="molecule type" value="Genomic_DNA"/>
</dbReference>
<feature type="transmembrane region" description="Helical" evidence="6">
    <location>
        <begin position="743"/>
        <end position="762"/>
    </location>
</feature>
<sequence>MLKNYLKIAFRYLWQTKISALIHIGGLAVAMAAAVLILLWSQNELRFDTYHPEADRIYLRADIDTIKSEYPFNGFSSYPISEAIQQAIPEIEQITTAGTGLSRKVVEINGLSFKESNGLIVGKDWIDMFDYKVYQGSLDYFFNHPRTVILTRSKSAQYFGDLPPLQQTLYIDSIPYSIAAIIEDIPANSSFQQDVLVSNSIYKEKKEGLVNTASWGIYTQLLFVKLHHGASLAEAEKKISKIIADNRPPWMADSPRRTKLVALKDLHFETGLLDQIIPHGNTLNLWVFSILAVLLLAVGSVNFVNLSIARIGSRIKEIGIRKTVGASKHHLFIQAMVETFLSISMATWLTLLLVFLLLPEFNAFVERNLVLSLMDHHVLLLIFGVVALVFIMTGLYPAMVLAKLKPIGLLKNQFLTGISRQHFRKGLVTGQLVFTLVMFIGFVTVHHQFTFIQQQTDHYQKEQVFRLHVPLPLGFGFGDLEAKERHRSRVNSIKARLLANGAIRTVSQVNGTSILDDKRKQPVEISWSGYPKQREPTDVVMVWADEDYAALARLTLISGRWFEAGNTADMNNLIVNETAIKKFGLREPVVGTSFTTMSYRTGSEETGRIIGVVKDYHHKSLHEKIDPMVFSLDPYGASSYLVEINAGAAPQALDHAKKVWKEFTPEHPFTFTFLDEEFNRLYKDDRKAMTLSLVFGGLSMLLSCLGLLGMIAVSIQQRTKEIGVRKVMGANVTGIMALLSRDLLKLILIAFAIASPIAWYGMQRWLENFAYRIDMDWRIFAGAAVITVLIAVLTVSSQTLKAALKNPVESLRTE</sequence>
<keyword evidence="5 6" id="KW-0472">Membrane</keyword>
<proteinExistence type="predicted"/>
<evidence type="ECO:0000256" key="3">
    <source>
        <dbReference type="ARBA" id="ARBA00022692"/>
    </source>
</evidence>
<evidence type="ECO:0000256" key="4">
    <source>
        <dbReference type="ARBA" id="ARBA00022989"/>
    </source>
</evidence>
<dbReference type="OrthoDB" id="905589at2"/>
<evidence type="ECO:0000256" key="2">
    <source>
        <dbReference type="ARBA" id="ARBA00022475"/>
    </source>
</evidence>
<organism evidence="9 10">
    <name type="scientific">Cyclobacterium lianum</name>
    <dbReference type="NCBI Taxonomy" id="388280"/>
    <lineage>
        <taxon>Bacteria</taxon>
        <taxon>Pseudomonadati</taxon>
        <taxon>Bacteroidota</taxon>
        <taxon>Cytophagia</taxon>
        <taxon>Cytophagales</taxon>
        <taxon>Cyclobacteriaceae</taxon>
        <taxon>Cyclobacterium</taxon>
    </lineage>
</organism>
<dbReference type="InterPro" id="IPR003838">
    <property type="entry name" value="ABC3_permease_C"/>
</dbReference>
<dbReference type="PANTHER" id="PTHR30572:SF18">
    <property type="entry name" value="ABC-TYPE MACROLIDE FAMILY EXPORT SYSTEM PERMEASE COMPONENT 2"/>
    <property type="match status" value="1"/>
</dbReference>
<accession>A0A1M7N4I4</accession>
<dbReference type="Pfam" id="PF02687">
    <property type="entry name" value="FtsX"/>
    <property type="match status" value="2"/>
</dbReference>
<feature type="transmembrane region" description="Helical" evidence="6">
    <location>
        <begin position="423"/>
        <end position="445"/>
    </location>
</feature>
<comment type="subcellular location">
    <subcellularLocation>
        <location evidence="1">Cell membrane</location>
        <topology evidence="1">Multi-pass membrane protein</topology>
    </subcellularLocation>
</comment>
<evidence type="ECO:0000313" key="9">
    <source>
        <dbReference type="EMBL" id="SHM98492.1"/>
    </source>
</evidence>
<evidence type="ECO:0000256" key="6">
    <source>
        <dbReference type="SAM" id="Phobius"/>
    </source>
</evidence>
<evidence type="ECO:0000256" key="5">
    <source>
        <dbReference type="ARBA" id="ARBA00023136"/>
    </source>
</evidence>
<keyword evidence="2" id="KW-1003">Cell membrane</keyword>
<feature type="transmembrane region" description="Helical" evidence="6">
    <location>
        <begin position="777"/>
        <end position="795"/>
    </location>
</feature>
<reference evidence="9 10" key="1">
    <citation type="submission" date="2016-11" db="EMBL/GenBank/DDBJ databases">
        <authorList>
            <person name="Jaros S."/>
            <person name="Januszkiewicz K."/>
            <person name="Wedrychowicz H."/>
        </authorList>
    </citation>
    <scope>NUCLEOTIDE SEQUENCE [LARGE SCALE GENOMIC DNA]</scope>
    <source>
        <strain evidence="9 10">CGMCC 1.6102</strain>
    </source>
</reference>
<dbReference type="RefSeq" id="WP_073094315.1">
    <property type="nucleotide sequence ID" value="NZ_FRCY01000005.1"/>
</dbReference>
<feature type="transmembrane region" description="Helical" evidence="6">
    <location>
        <begin position="20"/>
        <end position="40"/>
    </location>
</feature>
<evidence type="ECO:0000256" key="1">
    <source>
        <dbReference type="ARBA" id="ARBA00004651"/>
    </source>
</evidence>
<dbReference type="InterPro" id="IPR050250">
    <property type="entry name" value="Macrolide_Exporter_MacB"/>
</dbReference>
<dbReference type="GO" id="GO:0005886">
    <property type="term" value="C:plasma membrane"/>
    <property type="evidence" value="ECO:0007669"/>
    <property type="project" value="UniProtKB-SubCell"/>
</dbReference>
<dbReference type="PANTHER" id="PTHR30572">
    <property type="entry name" value="MEMBRANE COMPONENT OF TRANSPORTER-RELATED"/>
    <property type="match status" value="1"/>
</dbReference>
<feature type="transmembrane region" description="Helical" evidence="6">
    <location>
        <begin position="693"/>
        <end position="715"/>
    </location>
</feature>
<keyword evidence="4 6" id="KW-1133">Transmembrane helix</keyword>
<dbReference type="InterPro" id="IPR025857">
    <property type="entry name" value="MacB_PCD"/>
</dbReference>
<protein>
    <submittedName>
        <fullName evidence="9">ABC-type antimicrobial peptide transport system, permease component</fullName>
    </submittedName>
</protein>